<dbReference type="EMBL" id="JABBFW010000014">
    <property type="protein sequence ID" value="NML17019.1"/>
    <property type="molecule type" value="Genomic_DNA"/>
</dbReference>
<accession>A0A848FFB8</accession>
<name>A0A848FFB8_9BURK</name>
<dbReference type="RefSeq" id="WP_169161917.1">
    <property type="nucleotide sequence ID" value="NZ_JABBFW010000014.1"/>
</dbReference>
<protein>
    <submittedName>
        <fullName evidence="1">Uncharacterized protein</fullName>
    </submittedName>
</protein>
<reference evidence="1 2" key="1">
    <citation type="submission" date="2020-04" db="EMBL/GenBank/DDBJ databases">
        <title>Azohydromonas sp. isolated from soil.</title>
        <authorList>
            <person name="Dahal R.H."/>
        </authorList>
    </citation>
    <scope>NUCLEOTIDE SEQUENCE [LARGE SCALE GENOMIC DNA]</scope>
    <source>
        <strain evidence="1 2">G-1-1-14</strain>
    </source>
</reference>
<evidence type="ECO:0000313" key="2">
    <source>
        <dbReference type="Proteomes" id="UP000574067"/>
    </source>
</evidence>
<gene>
    <name evidence="1" type="ORF">HHL10_18720</name>
</gene>
<proteinExistence type="predicted"/>
<evidence type="ECO:0000313" key="1">
    <source>
        <dbReference type="EMBL" id="NML17019.1"/>
    </source>
</evidence>
<dbReference type="Proteomes" id="UP000574067">
    <property type="component" value="Unassembled WGS sequence"/>
</dbReference>
<comment type="caution">
    <text evidence="1">The sequence shown here is derived from an EMBL/GenBank/DDBJ whole genome shotgun (WGS) entry which is preliminary data.</text>
</comment>
<sequence>MHHLMQRLADDYMRETPDGVFYRSRKGGLVYVPCEIPPLQPSDQRRTGMPKG</sequence>
<dbReference type="AlphaFoldDB" id="A0A848FFB8"/>
<keyword evidence="2" id="KW-1185">Reference proteome</keyword>
<organism evidence="1 2">
    <name type="scientific">Azohydromonas caseinilytica</name>
    <dbReference type="NCBI Taxonomy" id="2728836"/>
    <lineage>
        <taxon>Bacteria</taxon>
        <taxon>Pseudomonadati</taxon>
        <taxon>Pseudomonadota</taxon>
        <taxon>Betaproteobacteria</taxon>
        <taxon>Burkholderiales</taxon>
        <taxon>Sphaerotilaceae</taxon>
        <taxon>Azohydromonas</taxon>
    </lineage>
</organism>